<evidence type="ECO:0000313" key="1">
    <source>
        <dbReference type="EMBL" id="ACG26124.1"/>
    </source>
</evidence>
<proteinExistence type="evidence at transcript level"/>
<name>B6SMP1_MAIZE</name>
<protein>
    <submittedName>
        <fullName evidence="1">Uncharacterized protein</fullName>
    </submittedName>
</protein>
<organism evidence="1">
    <name type="scientific">Zea mays</name>
    <name type="common">Maize</name>
    <dbReference type="NCBI Taxonomy" id="4577"/>
    <lineage>
        <taxon>Eukaryota</taxon>
        <taxon>Viridiplantae</taxon>
        <taxon>Streptophyta</taxon>
        <taxon>Embryophyta</taxon>
        <taxon>Tracheophyta</taxon>
        <taxon>Spermatophyta</taxon>
        <taxon>Magnoliopsida</taxon>
        <taxon>Liliopsida</taxon>
        <taxon>Poales</taxon>
        <taxon>Poaceae</taxon>
        <taxon>PACMAD clade</taxon>
        <taxon>Panicoideae</taxon>
        <taxon>Andropogonodae</taxon>
        <taxon>Andropogoneae</taxon>
        <taxon>Tripsacinae</taxon>
        <taxon>Zea</taxon>
    </lineage>
</organism>
<dbReference type="AlphaFoldDB" id="B6SMP1"/>
<sequence>MVDVLSYIKDWELANSHMQHNLERDTTNIESILESISQSLMPNMSDYLVYCLLLCLVVMD</sequence>
<reference evidence="1" key="1">
    <citation type="journal article" date="2009" name="Plant Mol. Biol.">
        <title>Insights into corn genes derived from large-scale cDNA sequencing.</title>
        <authorList>
            <person name="Alexandrov N.N."/>
            <person name="Brover V.V."/>
            <person name="Freidin S."/>
            <person name="Troukhan M.E."/>
            <person name="Tatarinova T.V."/>
            <person name="Zhang H."/>
            <person name="Swaller T.J."/>
            <person name="Lu Y.P."/>
            <person name="Bouck J."/>
            <person name="Flavell R.B."/>
            <person name="Feldmann K.A."/>
        </authorList>
    </citation>
    <scope>NUCLEOTIDE SEQUENCE</scope>
</reference>
<accession>B6SMP1</accession>
<dbReference type="EMBL" id="EU954006">
    <property type="protein sequence ID" value="ACG26124.1"/>
    <property type="molecule type" value="mRNA"/>
</dbReference>